<keyword evidence="9" id="KW-1185">Reference proteome</keyword>
<dbReference type="Gene3D" id="1.20.1250.20">
    <property type="entry name" value="MFS general substrate transporter like domains"/>
    <property type="match status" value="1"/>
</dbReference>
<feature type="transmembrane region" description="Helical" evidence="6">
    <location>
        <begin position="397"/>
        <end position="418"/>
    </location>
</feature>
<dbReference type="InterPro" id="IPR020846">
    <property type="entry name" value="MFS_dom"/>
</dbReference>
<evidence type="ECO:0000256" key="6">
    <source>
        <dbReference type="SAM" id="Phobius"/>
    </source>
</evidence>
<feature type="transmembrane region" description="Helical" evidence="6">
    <location>
        <begin position="134"/>
        <end position="158"/>
    </location>
</feature>
<feature type="transmembrane region" description="Helical" evidence="6">
    <location>
        <begin position="367"/>
        <end position="385"/>
    </location>
</feature>
<dbReference type="EMBL" id="MU004188">
    <property type="protein sequence ID" value="KAF2495756.1"/>
    <property type="molecule type" value="Genomic_DNA"/>
</dbReference>
<keyword evidence="2" id="KW-0813">Transport</keyword>
<evidence type="ECO:0000256" key="2">
    <source>
        <dbReference type="ARBA" id="ARBA00022448"/>
    </source>
</evidence>
<keyword evidence="3 6" id="KW-0812">Transmembrane</keyword>
<evidence type="ECO:0000256" key="5">
    <source>
        <dbReference type="ARBA" id="ARBA00023136"/>
    </source>
</evidence>
<dbReference type="InterPro" id="IPR011701">
    <property type="entry name" value="MFS"/>
</dbReference>
<evidence type="ECO:0000259" key="7">
    <source>
        <dbReference type="PROSITE" id="PS50850"/>
    </source>
</evidence>
<dbReference type="InterPro" id="IPR036259">
    <property type="entry name" value="MFS_trans_sf"/>
</dbReference>
<evidence type="ECO:0000256" key="3">
    <source>
        <dbReference type="ARBA" id="ARBA00022692"/>
    </source>
</evidence>
<reference evidence="8" key="1">
    <citation type="journal article" date="2020" name="Stud. Mycol.">
        <title>101 Dothideomycetes genomes: a test case for predicting lifestyles and emergence of pathogens.</title>
        <authorList>
            <person name="Haridas S."/>
            <person name="Albert R."/>
            <person name="Binder M."/>
            <person name="Bloem J."/>
            <person name="Labutti K."/>
            <person name="Salamov A."/>
            <person name="Andreopoulos B."/>
            <person name="Baker S."/>
            <person name="Barry K."/>
            <person name="Bills G."/>
            <person name="Bluhm B."/>
            <person name="Cannon C."/>
            <person name="Castanera R."/>
            <person name="Culley D."/>
            <person name="Daum C."/>
            <person name="Ezra D."/>
            <person name="Gonzalez J."/>
            <person name="Henrissat B."/>
            <person name="Kuo A."/>
            <person name="Liang C."/>
            <person name="Lipzen A."/>
            <person name="Lutzoni F."/>
            <person name="Magnuson J."/>
            <person name="Mondo S."/>
            <person name="Nolan M."/>
            <person name="Ohm R."/>
            <person name="Pangilinan J."/>
            <person name="Park H.-J."/>
            <person name="Ramirez L."/>
            <person name="Alfaro M."/>
            <person name="Sun H."/>
            <person name="Tritt A."/>
            <person name="Yoshinaga Y."/>
            <person name="Zwiers L.-H."/>
            <person name="Turgeon B."/>
            <person name="Goodwin S."/>
            <person name="Spatafora J."/>
            <person name="Crous P."/>
            <person name="Grigoriev I."/>
        </authorList>
    </citation>
    <scope>NUCLEOTIDE SEQUENCE</scope>
    <source>
        <strain evidence="8">CBS 269.34</strain>
    </source>
</reference>
<dbReference type="PANTHER" id="PTHR43791">
    <property type="entry name" value="PERMEASE-RELATED"/>
    <property type="match status" value="1"/>
</dbReference>
<sequence length="490" mass="54882">MKHGYISNDVDIAAAYAGQLDGENAYTRKEQVRLRWKLDLRLVPLLWFNVTLGAMDKVTTSTAALYGMKKDCNLTGDRYSWVGSAFYFGYLFWCLPSGSLLQRFPIAKLMFVAQLLWGVILIGTGFANNFATLIALRVLLGVLEAPIVPGNFLVLGMWYTRREQPLRTGLMYTGLSVCFTGPIGYGIGFIAGDHAWRSMFWITGAMTIVWAVIIGVFLPDNPVNTTFINERQKAILVERLRADQTGVENKTFKREQMIEALLDPKTWLMFLFNIWISIPNGGLTNFAPLIIKGLGYTSQRSVLLTMPTGIMQTASSYMCNGGVFLCAKYLPKYQLRGAWVAFGIIVGLISSVFLYTLPLHNYNGRLAALYMSYFYLGPYIVALGINTANTAGHTKKVTTNALIFISYCVSNIIAPQFFKAEQAPLYPLGMGAILGSYVLSLITIAAYCGYCKWENTRRDRVDLAKDARVHADTDFKDLTDKQNPHFRYVF</sequence>
<organism evidence="8 9">
    <name type="scientific">Lophium mytilinum</name>
    <dbReference type="NCBI Taxonomy" id="390894"/>
    <lineage>
        <taxon>Eukaryota</taxon>
        <taxon>Fungi</taxon>
        <taxon>Dikarya</taxon>
        <taxon>Ascomycota</taxon>
        <taxon>Pezizomycotina</taxon>
        <taxon>Dothideomycetes</taxon>
        <taxon>Pleosporomycetidae</taxon>
        <taxon>Mytilinidiales</taxon>
        <taxon>Mytilinidiaceae</taxon>
        <taxon>Lophium</taxon>
    </lineage>
</organism>
<accession>A0A6A6QU91</accession>
<feature type="transmembrane region" description="Helical" evidence="6">
    <location>
        <begin position="170"/>
        <end position="192"/>
    </location>
</feature>
<protein>
    <submittedName>
        <fullName evidence="8">Putative allantoate permease</fullName>
    </submittedName>
</protein>
<feature type="transmembrane region" description="Helical" evidence="6">
    <location>
        <begin position="198"/>
        <end position="218"/>
    </location>
</feature>
<feature type="domain" description="Major facilitator superfamily (MFS) profile" evidence="7">
    <location>
        <begin position="42"/>
        <end position="490"/>
    </location>
</feature>
<gene>
    <name evidence="8" type="ORF">BU16DRAFT_459495</name>
</gene>
<evidence type="ECO:0000313" key="9">
    <source>
        <dbReference type="Proteomes" id="UP000799750"/>
    </source>
</evidence>
<feature type="transmembrane region" description="Helical" evidence="6">
    <location>
        <begin position="430"/>
        <end position="450"/>
    </location>
</feature>
<evidence type="ECO:0000256" key="4">
    <source>
        <dbReference type="ARBA" id="ARBA00022989"/>
    </source>
</evidence>
<feature type="transmembrane region" description="Helical" evidence="6">
    <location>
        <begin position="337"/>
        <end position="355"/>
    </location>
</feature>
<keyword evidence="5 6" id="KW-0472">Membrane</keyword>
<dbReference type="AlphaFoldDB" id="A0A6A6QU91"/>
<dbReference type="PROSITE" id="PS50850">
    <property type="entry name" value="MFS"/>
    <property type="match status" value="1"/>
</dbReference>
<keyword evidence="4 6" id="KW-1133">Transmembrane helix</keyword>
<proteinExistence type="predicted"/>
<dbReference type="PANTHER" id="PTHR43791:SF97">
    <property type="entry name" value="ALLANTOATE TRANSPORTER, PUTATIVE (AFU_ORTHOLOGUE AFUA_1G14700)-RELATED"/>
    <property type="match status" value="1"/>
</dbReference>
<evidence type="ECO:0000256" key="1">
    <source>
        <dbReference type="ARBA" id="ARBA00004141"/>
    </source>
</evidence>
<dbReference type="GO" id="GO:0022857">
    <property type="term" value="F:transmembrane transporter activity"/>
    <property type="evidence" value="ECO:0007669"/>
    <property type="project" value="InterPro"/>
</dbReference>
<dbReference type="Proteomes" id="UP000799750">
    <property type="component" value="Unassembled WGS sequence"/>
</dbReference>
<feature type="transmembrane region" description="Helical" evidence="6">
    <location>
        <begin position="78"/>
        <end position="95"/>
    </location>
</feature>
<dbReference type="SUPFAM" id="SSF103473">
    <property type="entry name" value="MFS general substrate transporter"/>
    <property type="match status" value="1"/>
</dbReference>
<name>A0A6A6QU91_9PEZI</name>
<dbReference type="Pfam" id="PF07690">
    <property type="entry name" value="MFS_1"/>
    <property type="match status" value="1"/>
</dbReference>
<dbReference type="OrthoDB" id="6730379at2759"/>
<feature type="transmembrane region" description="Helical" evidence="6">
    <location>
        <begin position="107"/>
        <end position="128"/>
    </location>
</feature>
<feature type="transmembrane region" description="Helical" evidence="6">
    <location>
        <begin position="267"/>
        <end position="290"/>
    </location>
</feature>
<evidence type="ECO:0000313" key="8">
    <source>
        <dbReference type="EMBL" id="KAF2495756.1"/>
    </source>
</evidence>
<dbReference type="GO" id="GO:0016020">
    <property type="term" value="C:membrane"/>
    <property type="evidence" value="ECO:0007669"/>
    <property type="project" value="UniProtKB-SubCell"/>
</dbReference>
<comment type="subcellular location">
    <subcellularLocation>
        <location evidence="1">Membrane</location>
        <topology evidence="1">Multi-pass membrane protein</topology>
    </subcellularLocation>
</comment>